<dbReference type="GO" id="GO:0003677">
    <property type="term" value="F:DNA binding"/>
    <property type="evidence" value="ECO:0007669"/>
    <property type="project" value="UniProtKB-UniRule"/>
</dbReference>
<dbReference type="CDD" id="cd00080">
    <property type="entry name" value="H3TH_StructSpec-5'-nucleases"/>
    <property type="match status" value="1"/>
</dbReference>
<dbReference type="CDD" id="cd18809">
    <property type="entry name" value="SF1_C_RecD"/>
    <property type="match status" value="1"/>
</dbReference>
<feature type="binding site" evidence="3">
    <location>
        <begin position="361"/>
        <end position="365"/>
    </location>
    <ligand>
        <name>ATP</name>
        <dbReference type="ChEBI" id="CHEBI:30616"/>
    </ligand>
</feature>
<dbReference type="Proteomes" id="UP000243605">
    <property type="component" value="Unassembled WGS sequence"/>
</dbReference>
<dbReference type="Gene3D" id="2.30.30.940">
    <property type="match status" value="1"/>
</dbReference>
<dbReference type="EC" id="5.6.2.3" evidence="3"/>
<comment type="similarity">
    <text evidence="3">Belongs to the RecD family. RecD2 subfamily.</text>
</comment>
<protein>
    <recommendedName>
        <fullName evidence="3">ATP-dependent RecD2 DNA helicase</fullName>
        <ecNumber evidence="3">5.6.2.3</ecNumber>
    </recommendedName>
    <alternativeName>
        <fullName evidence="3">DNA 5'-3' helicase subunit RecD2</fullName>
    </alternativeName>
</protein>
<keyword evidence="1 3" id="KW-0547">Nucleotide-binding</keyword>
<reference evidence="5 6" key="1">
    <citation type="submission" date="2016-10" db="EMBL/GenBank/DDBJ databases">
        <authorList>
            <person name="Varghese N."/>
            <person name="Submissions S."/>
        </authorList>
    </citation>
    <scope>NUCLEOTIDE SEQUENCE [LARGE SCALE GENOMIC DNA]</scope>
    <source>
        <strain evidence="5 6">IBRC-M10081</strain>
    </source>
</reference>
<dbReference type="EMBL" id="FOIT01000001">
    <property type="protein sequence ID" value="SEV85563.1"/>
    <property type="molecule type" value="Genomic_DNA"/>
</dbReference>
<sequence>MSQSTIFDQLYIIGEIDRVIYMNQDNHFGVMRVIVTETNTDFQDETIVTGFFHEIVEGETYQFEGEVTSHPKYGEQFKSERYKKTVVKTLNSVISYLSGDNFPGIGKKTATNIANELGVNAIEKIADDINVLKDIKGLPKSKINMIHSHIVENYESENVLLTLNSLGFGSRLAVKIMATYGPKTQNMLDTDPYRMVKDIRGIGFKKADFIAQKNGLPADSIERLHAGITHTIDEYVMSEGHTYIDMIQLSGAVMHLLNSSQQWFTEDDIEEAVDAMMLDEQLVKKDNRVYIPSLYFSEKKAAEQLLDMKSNPLDTDFTEKDINETIAEIESDIGITYNQLQKEAIQNALTERVSIITGGPGTGKTTLVRGVIEAFSRLNHYEDVEEYDPDDYPIKLLAPTGRAAKRLSDLTGLRGTTIHRSIGWGRDMEEEEWADVFNEIEADVVIIDEMSMVDMWLFYQLMRNISYHTSIIFVGDKDQLPSVGPGNVYYDLIHSNALALTELTEVYRQGEGSGIVKLAHAINNEVPVDLSQKMNNVSFLPSSISNIPNYVHEITMRAVKKGYTMRDIQVLAPIYRGAAGINNLNKVLQEILNPKDDDKYELEFSDVIFREGDKVLQLVNRLEDNVFNGDAGIIKEIKLKDVHLTEGDVITVDFEGQLISYERKEMIELAHAYCTSIHKAQGSEYSIVIMPVVSAYHSMLYKNIIYTGITRAKESLVLCGDSQAFYNALSKHVPVRHTSLMDYLTLADEETSDGLPEHLTKENIHTIPALIGMEGISPYDFIDSVESDSYNENV</sequence>
<organism evidence="5 6">
    <name type="scientific">Aliicoccus persicus</name>
    <dbReference type="NCBI Taxonomy" id="930138"/>
    <lineage>
        <taxon>Bacteria</taxon>
        <taxon>Bacillati</taxon>
        <taxon>Bacillota</taxon>
        <taxon>Bacilli</taxon>
        <taxon>Bacillales</taxon>
        <taxon>Staphylococcaceae</taxon>
        <taxon>Aliicoccus</taxon>
    </lineage>
</organism>
<dbReference type="GO" id="GO:0016787">
    <property type="term" value="F:hydrolase activity"/>
    <property type="evidence" value="ECO:0007669"/>
    <property type="project" value="UniProtKB-KW"/>
</dbReference>
<dbReference type="Pfam" id="PF13245">
    <property type="entry name" value="AAA_19"/>
    <property type="match status" value="1"/>
</dbReference>
<dbReference type="AlphaFoldDB" id="A0A662Z2R2"/>
<keyword evidence="6" id="KW-1185">Reference proteome</keyword>
<dbReference type="Pfam" id="PF18335">
    <property type="entry name" value="SH3_13"/>
    <property type="match status" value="1"/>
</dbReference>
<dbReference type="Gene3D" id="1.10.10.2220">
    <property type="match status" value="1"/>
</dbReference>
<dbReference type="InterPro" id="IPR003593">
    <property type="entry name" value="AAA+_ATPase"/>
</dbReference>
<dbReference type="InterPro" id="IPR055446">
    <property type="entry name" value="RecD2_N_OB"/>
</dbReference>
<feature type="domain" description="AAA+ ATPase" evidence="4">
    <location>
        <begin position="350"/>
        <end position="511"/>
    </location>
</feature>
<dbReference type="Pfam" id="PF13538">
    <property type="entry name" value="UvrD_C_2"/>
    <property type="match status" value="1"/>
</dbReference>
<comment type="catalytic activity">
    <reaction evidence="3">
        <text>ATP + H2O = ADP + phosphate + H(+)</text>
        <dbReference type="Rhea" id="RHEA:13065"/>
        <dbReference type="ChEBI" id="CHEBI:15377"/>
        <dbReference type="ChEBI" id="CHEBI:15378"/>
        <dbReference type="ChEBI" id="CHEBI:30616"/>
        <dbReference type="ChEBI" id="CHEBI:43474"/>
        <dbReference type="ChEBI" id="CHEBI:456216"/>
        <dbReference type="EC" id="5.6.2.3"/>
    </reaction>
</comment>
<dbReference type="InterPro" id="IPR029493">
    <property type="entry name" value="RecD2-like_HHH"/>
</dbReference>
<keyword evidence="3" id="KW-0413">Isomerase</keyword>
<gene>
    <name evidence="3" type="primary">recD2</name>
    <name evidence="5" type="ORF">SAMN05192557_0513</name>
</gene>
<dbReference type="GO" id="GO:0017116">
    <property type="term" value="F:single-stranded DNA helicase activity"/>
    <property type="evidence" value="ECO:0007669"/>
    <property type="project" value="TreeGrafter"/>
</dbReference>
<evidence type="ECO:0000259" key="4">
    <source>
        <dbReference type="SMART" id="SM00382"/>
    </source>
</evidence>
<dbReference type="PANTHER" id="PTHR43788:SF6">
    <property type="entry name" value="DNA HELICASE B"/>
    <property type="match status" value="1"/>
</dbReference>
<keyword evidence="3" id="KW-0378">Hydrolase</keyword>
<dbReference type="SMART" id="SM00382">
    <property type="entry name" value="AAA"/>
    <property type="match status" value="1"/>
</dbReference>
<accession>A0A662Z2R2</accession>
<dbReference type="InterPro" id="IPR050534">
    <property type="entry name" value="Coronavir_polyprotein_1ab"/>
</dbReference>
<keyword evidence="3" id="KW-0347">Helicase</keyword>
<dbReference type="OrthoDB" id="9803432at2"/>
<dbReference type="GO" id="GO:0009338">
    <property type="term" value="C:exodeoxyribonuclease V complex"/>
    <property type="evidence" value="ECO:0007669"/>
    <property type="project" value="TreeGrafter"/>
</dbReference>
<evidence type="ECO:0000256" key="2">
    <source>
        <dbReference type="ARBA" id="ARBA00022840"/>
    </source>
</evidence>
<evidence type="ECO:0000313" key="6">
    <source>
        <dbReference type="Proteomes" id="UP000243605"/>
    </source>
</evidence>
<name>A0A662Z2R2_9STAP</name>
<dbReference type="CDD" id="cd17933">
    <property type="entry name" value="DEXSc_RecD-like"/>
    <property type="match status" value="1"/>
</dbReference>
<dbReference type="InterPro" id="IPR027417">
    <property type="entry name" value="P-loop_NTPase"/>
</dbReference>
<keyword evidence="2 3" id="KW-0067">ATP-binding</keyword>
<evidence type="ECO:0000313" key="5">
    <source>
        <dbReference type="EMBL" id="SEV85563.1"/>
    </source>
</evidence>
<dbReference type="GO" id="GO:0005524">
    <property type="term" value="F:ATP binding"/>
    <property type="evidence" value="ECO:0007669"/>
    <property type="project" value="UniProtKB-UniRule"/>
</dbReference>
<dbReference type="RefSeq" id="WP_091473596.1">
    <property type="nucleotide sequence ID" value="NZ_FOIT01000001.1"/>
</dbReference>
<dbReference type="Gene3D" id="3.40.50.300">
    <property type="entry name" value="P-loop containing nucleotide triphosphate hydrolases"/>
    <property type="match status" value="2"/>
</dbReference>
<comment type="function">
    <text evidence="3">DNA-dependent ATPase and ATP-dependent 5'-3' DNA helicase. Has no activity on blunt DNA or DNA with 3'-overhangs, requires at least 10 bases of 5'-ssDNA for helicase activity.</text>
</comment>
<dbReference type="InterPro" id="IPR027785">
    <property type="entry name" value="UvrD-like_helicase_C"/>
</dbReference>
<dbReference type="SUPFAM" id="SSF52540">
    <property type="entry name" value="P-loop containing nucleoside triphosphate hydrolases"/>
    <property type="match status" value="1"/>
</dbReference>
<dbReference type="GO" id="GO:0006310">
    <property type="term" value="P:DNA recombination"/>
    <property type="evidence" value="ECO:0007669"/>
    <property type="project" value="InterPro"/>
</dbReference>
<dbReference type="Pfam" id="PF23139">
    <property type="entry name" value="OB_YrrC"/>
    <property type="match status" value="1"/>
</dbReference>
<dbReference type="Pfam" id="PF14490">
    <property type="entry name" value="HHH_RecD2"/>
    <property type="match status" value="1"/>
</dbReference>
<proteinExistence type="inferred from homology"/>
<dbReference type="InterPro" id="IPR006345">
    <property type="entry name" value="RecD2"/>
</dbReference>
<evidence type="ECO:0000256" key="3">
    <source>
        <dbReference type="HAMAP-Rule" id="MF_01488"/>
    </source>
</evidence>
<keyword evidence="3" id="KW-0238">DNA-binding</keyword>
<dbReference type="InterPro" id="IPR041451">
    <property type="entry name" value="RecD2_SH13"/>
</dbReference>
<dbReference type="HAMAP" id="MF_01488">
    <property type="entry name" value="RecD2"/>
    <property type="match status" value="1"/>
</dbReference>
<dbReference type="GO" id="GO:0043139">
    <property type="term" value="F:5'-3' DNA helicase activity"/>
    <property type="evidence" value="ECO:0007669"/>
    <property type="project" value="UniProtKB-UniRule"/>
</dbReference>
<evidence type="ECO:0000256" key="1">
    <source>
        <dbReference type="ARBA" id="ARBA00022741"/>
    </source>
</evidence>
<dbReference type="PANTHER" id="PTHR43788">
    <property type="entry name" value="DNA2/NAM7 HELICASE FAMILY MEMBER"/>
    <property type="match status" value="1"/>
</dbReference>
<dbReference type="NCBIfam" id="TIGR01448">
    <property type="entry name" value="recD_rel"/>
    <property type="match status" value="1"/>
</dbReference>